<accession>A0A5J5IIY1</accession>
<gene>
    <name evidence="1" type="ORF">FW778_14265</name>
</gene>
<dbReference type="InterPro" id="IPR018534">
    <property type="entry name" value="Tet_reg_excision_RteC"/>
</dbReference>
<name>A0A5J5IIY1_9BACT</name>
<sequence length="288" mass="33714">MSVSEFTISLYEEMELSLAEIGASSGSDLQKFRLSSHVILNAISKLKAFVQNYKFTTKEEEINFFKHQKPKFYSKLIYHQKLARIQSHLPISAVLDSRSYYLNELRKINDYLNDNYEFLTYYRSQATSMDEMYFLRKEPDSWLLMNFEEYETDLSFSTVYDHKISKIIAYELLSEFINSTLAKLEIQRDLSGGQPSLSRAGVNWTGSKVSLVELLYALQSAGSCNNGTIDLKQLASHFEALFNIDLGNYYRVFQEMRIRKINRTTFLDQLKERLIQRMDETDENPKFK</sequence>
<dbReference type="EMBL" id="VYQF01000003">
    <property type="protein sequence ID" value="KAA9038707.1"/>
    <property type="molecule type" value="Genomic_DNA"/>
</dbReference>
<dbReference type="Proteomes" id="UP000326903">
    <property type="component" value="Unassembled WGS sequence"/>
</dbReference>
<evidence type="ECO:0000313" key="1">
    <source>
        <dbReference type="EMBL" id="KAA9038707.1"/>
    </source>
</evidence>
<dbReference type="AlphaFoldDB" id="A0A5J5IIY1"/>
<dbReference type="RefSeq" id="WP_150415428.1">
    <property type="nucleotide sequence ID" value="NZ_VYQF01000003.1"/>
</dbReference>
<protein>
    <submittedName>
        <fullName evidence="1">Tetracycline regulation of excision, RteC</fullName>
    </submittedName>
</protein>
<dbReference type="Pfam" id="PF09357">
    <property type="entry name" value="RteC"/>
    <property type="match status" value="1"/>
</dbReference>
<reference evidence="1 2" key="1">
    <citation type="submission" date="2019-09" db="EMBL/GenBank/DDBJ databases">
        <title>Draft genome sequence of Ginsengibacter sp. BR5-29.</title>
        <authorList>
            <person name="Im W.-T."/>
        </authorList>
    </citation>
    <scope>NUCLEOTIDE SEQUENCE [LARGE SCALE GENOMIC DNA]</scope>
    <source>
        <strain evidence="1 2">BR5-29</strain>
    </source>
</reference>
<keyword evidence="2" id="KW-1185">Reference proteome</keyword>
<comment type="caution">
    <text evidence="1">The sequence shown here is derived from an EMBL/GenBank/DDBJ whole genome shotgun (WGS) entry which is preliminary data.</text>
</comment>
<proteinExistence type="predicted"/>
<evidence type="ECO:0000313" key="2">
    <source>
        <dbReference type="Proteomes" id="UP000326903"/>
    </source>
</evidence>
<organism evidence="1 2">
    <name type="scientific">Ginsengibacter hankyongi</name>
    <dbReference type="NCBI Taxonomy" id="2607284"/>
    <lineage>
        <taxon>Bacteria</taxon>
        <taxon>Pseudomonadati</taxon>
        <taxon>Bacteroidota</taxon>
        <taxon>Chitinophagia</taxon>
        <taxon>Chitinophagales</taxon>
        <taxon>Chitinophagaceae</taxon>
        <taxon>Ginsengibacter</taxon>
    </lineage>
</organism>